<accession>A0ABN7T1G4</accession>
<evidence type="ECO:0000313" key="2">
    <source>
        <dbReference type="EMBL" id="CAG5111510.1"/>
    </source>
</evidence>
<gene>
    <name evidence="2" type="ORF">OKIOD_LOCUS14577</name>
</gene>
<evidence type="ECO:0000313" key="3">
    <source>
        <dbReference type="Proteomes" id="UP001158576"/>
    </source>
</evidence>
<feature type="region of interest" description="Disordered" evidence="1">
    <location>
        <begin position="55"/>
        <end position="82"/>
    </location>
</feature>
<proteinExistence type="predicted"/>
<feature type="compositionally biased region" description="Low complexity" evidence="1">
    <location>
        <begin position="56"/>
        <end position="82"/>
    </location>
</feature>
<protein>
    <submittedName>
        <fullName evidence="2">Oidioi.mRNA.OKI2018_I69.chr2.g5812.t1.cds</fullName>
    </submittedName>
</protein>
<dbReference type="EMBL" id="OU015567">
    <property type="protein sequence ID" value="CAG5111510.1"/>
    <property type="molecule type" value="Genomic_DNA"/>
</dbReference>
<evidence type="ECO:0000256" key="1">
    <source>
        <dbReference type="SAM" id="MobiDB-lite"/>
    </source>
</evidence>
<sequence>MTRRWGDDYSFSRFSSRISTPPSRTSSSYSSRLISSVSGSQSSYTSSYRNAYRSFPTVSTSPSSSSSYVSSSYSSASSRNYSRNATATSIRNSSESFGTVFRNRPSYSITTTVRSSMDNQFASDVRLQRSINNCIKATTDIGRKTDFLRHEMAQNRLNTLELRERARDLRYRIDTIRSRSGPSYSSWEDYMAQR</sequence>
<dbReference type="Proteomes" id="UP001158576">
    <property type="component" value="Chromosome 2"/>
</dbReference>
<name>A0ABN7T1G4_OIKDI</name>
<organism evidence="2 3">
    <name type="scientific">Oikopleura dioica</name>
    <name type="common">Tunicate</name>
    <dbReference type="NCBI Taxonomy" id="34765"/>
    <lineage>
        <taxon>Eukaryota</taxon>
        <taxon>Metazoa</taxon>
        <taxon>Chordata</taxon>
        <taxon>Tunicata</taxon>
        <taxon>Appendicularia</taxon>
        <taxon>Copelata</taxon>
        <taxon>Oikopleuridae</taxon>
        <taxon>Oikopleura</taxon>
    </lineage>
</organism>
<keyword evidence="3" id="KW-1185">Reference proteome</keyword>
<reference evidence="2 3" key="1">
    <citation type="submission" date="2021-04" db="EMBL/GenBank/DDBJ databases">
        <authorList>
            <person name="Bliznina A."/>
        </authorList>
    </citation>
    <scope>NUCLEOTIDE SEQUENCE [LARGE SCALE GENOMIC DNA]</scope>
</reference>